<feature type="signal peptide" evidence="1">
    <location>
        <begin position="1"/>
        <end position="22"/>
    </location>
</feature>
<reference evidence="2 3" key="1">
    <citation type="journal article" date="2016" name="Nat. Commun.">
        <title>Thousands of microbial genomes shed light on interconnected biogeochemical processes in an aquifer system.</title>
        <authorList>
            <person name="Anantharaman K."/>
            <person name="Brown C.T."/>
            <person name="Hug L.A."/>
            <person name="Sharon I."/>
            <person name="Castelle C.J."/>
            <person name="Probst A.J."/>
            <person name="Thomas B.C."/>
            <person name="Singh A."/>
            <person name="Wilkins M.J."/>
            <person name="Karaoz U."/>
            <person name="Brodie E.L."/>
            <person name="Williams K.H."/>
            <person name="Hubbard S.S."/>
            <person name="Banfield J.F."/>
        </authorList>
    </citation>
    <scope>NUCLEOTIDE SEQUENCE [LARGE SCALE GENOMIC DNA]</scope>
</reference>
<comment type="caution">
    <text evidence="2">The sequence shown here is derived from an EMBL/GenBank/DDBJ whole genome shotgun (WGS) entry which is preliminary data.</text>
</comment>
<protein>
    <submittedName>
        <fullName evidence="2">Uncharacterized protein</fullName>
    </submittedName>
</protein>
<dbReference type="Proteomes" id="UP000177167">
    <property type="component" value="Unassembled WGS sequence"/>
</dbReference>
<gene>
    <name evidence="2" type="ORF">A3J46_02930</name>
</gene>
<name>A0A1F8F7T4_9BACT</name>
<proteinExistence type="predicted"/>
<dbReference type="AlphaFoldDB" id="A0A1F8F7T4"/>
<keyword evidence="1" id="KW-0732">Signal</keyword>
<dbReference type="EMBL" id="MGJP01000058">
    <property type="protein sequence ID" value="OGN08630.1"/>
    <property type="molecule type" value="Genomic_DNA"/>
</dbReference>
<feature type="chain" id="PRO_5009535460" evidence="1">
    <location>
        <begin position="23"/>
        <end position="301"/>
    </location>
</feature>
<accession>A0A1F8F7T4</accession>
<evidence type="ECO:0000256" key="1">
    <source>
        <dbReference type="SAM" id="SignalP"/>
    </source>
</evidence>
<evidence type="ECO:0000313" key="3">
    <source>
        <dbReference type="Proteomes" id="UP000177167"/>
    </source>
</evidence>
<organism evidence="2 3">
    <name type="scientific">Candidatus Yanofskybacteria bacterium RIFCSPHIGHO2_02_FULL_41_11</name>
    <dbReference type="NCBI Taxonomy" id="1802675"/>
    <lineage>
        <taxon>Bacteria</taxon>
        <taxon>Candidatus Yanofskyibacteriota</taxon>
    </lineage>
</organism>
<evidence type="ECO:0000313" key="2">
    <source>
        <dbReference type="EMBL" id="OGN08630.1"/>
    </source>
</evidence>
<sequence>MKKIRTTLPTLVVLFIVSPAAAQNGKYISFEQPLFDLRYEKKDTAENRIEIVKWKKSIKKAASMLPENFFKKTGQISWGFYVDEEDWVTGSALSRYNLIFINLKSNYEDPPTWMTWEPLRNNGFSEVERIYLALHEMAHIYDVRGWRLDNLYGFQYSGLAYLDDSPAHIFIELRKTECFKKDNKKTYFVEDDGLINVSYDFTGWAVMTSSRPFIKELDAFFCYQFWPDRVLVFEPESTLYGKVRGRGEDYAETFALYILWPEYLKANFPMHYQIAQDTLGREYKSVYPMPSSIKSRLTVKQ</sequence>